<dbReference type="AlphaFoldDB" id="A0A1J9QL93"/>
<dbReference type="GO" id="GO:0008237">
    <property type="term" value="F:metallopeptidase activity"/>
    <property type="evidence" value="ECO:0007669"/>
    <property type="project" value="InterPro"/>
</dbReference>
<evidence type="ECO:0008006" key="4">
    <source>
        <dbReference type="Google" id="ProtNLM"/>
    </source>
</evidence>
<feature type="signal peptide" evidence="1">
    <location>
        <begin position="1"/>
        <end position="20"/>
    </location>
</feature>
<accession>A0A1J9QL93</accession>
<keyword evidence="1" id="KW-0732">Signal</keyword>
<dbReference type="GeneID" id="31019205"/>
<evidence type="ECO:0000313" key="2">
    <source>
        <dbReference type="EMBL" id="OJD29662.1"/>
    </source>
</evidence>
<protein>
    <recommendedName>
        <fullName evidence="4">Lysine-specific metallo-endopeptidase domain-containing protein</fullName>
    </recommendedName>
</protein>
<name>A0A1J9QL93_9PEZI</name>
<dbReference type="Proteomes" id="UP000183809">
    <property type="component" value="Unassembled WGS sequence"/>
</dbReference>
<evidence type="ECO:0000313" key="3">
    <source>
        <dbReference type="Proteomes" id="UP000183809"/>
    </source>
</evidence>
<dbReference type="InterPro" id="IPR024079">
    <property type="entry name" value="MetalloPept_cat_dom_sf"/>
</dbReference>
<proteinExistence type="predicted"/>
<dbReference type="RefSeq" id="XP_020125922.1">
    <property type="nucleotide sequence ID" value="XM_020278943.1"/>
</dbReference>
<evidence type="ECO:0000256" key="1">
    <source>
        <dbReference type="SAM" id="SignalP"/>
    </source>
</evidence>
<dbReference type="OrthoDB" id="3771317at2759"/>
<keyword evidence="3" id="KW-1185">Reference proteome</keyword>
<reference evidence="2 3" key="1">
    <citation type="submission" date="2016-10" db="EMBL/GenBank/DDBJ databases">
        <title>Proteomics and genomics reveal pathogen-plant mechanisms compatible with a hemibiotrophic lifestyle of Diplodia corticola.</title>
        <authorList>
            <person name="Fernandes I."/>
            <person name="De Jonge R."/>
            <person name="Van De Peer Y."/>
            <person name="Devreese B."/>
            <person name="Alves A."/>
            <person name="Esteves A.C."/>
        </authorList>
    </citation>
    <scope>NUCLEOTIDE SEQUENCE [LARGE SCALE GENOMIC DNA]</scope>
    <source>
        <strain evidence="2 3">CBS 112549</strain>
    </source>
</reference>
<sequence>MGFLKSVTVGILALSQFGNAIPTNYTNPTLEARKLYALDGGQEPSLTKRALFNVDGILDDNRKEVLRQGLKDAVEVASVVLDKMGKEKHKNKISAWFGDVENEDYEGKVRDVFKNFVGENHDHEGANVLGQLIVFPDDYWYVEERGQNFCDVVKPDGSTGTAYYMPRDKKYYGMHYCDKFFRRLNLKDYTEQYLRDNCAGMPDHIDTNHISRVFQGANVLHEVMHFPLVGKAGTSKQIGDAVYNAYNCYTLKTTPDALNQKGKPKRTIDNADSYVYYAMHIYLEEKCDRAFGYPQSMVDN</sequence>
<organism evidence="2 3">
    <name type="scientific">Diplodia corticola</name>
    <dbReference type="NCBI Taxonomy" id="236234"/>
    <lineage>
        <taxon>Eukaryota</taxon>
        <taxon>Fungi</taxon>
        <taxon>Dikarya</taxon>
        <taxon>Ascomycota</taxon>
        <taxon>Pezizomycotina</taxon>
        <taxon>Dothideomycetes</taxon>
        <taxon>Dothideomycetes incertae sedis</taxon>
        <taxon>Botryosphaeriales</taxon>
        <taxon>Botryosphaeriaceae</taxon>
        <taxon>Diplodia</taxon>
    </lineage>
</organism>
<dbReference type="SUPFAM" id="SSF55486">
    <property type="entry name" value="Metalloproteases ('zincins'), catalytic domain"/>
    <property type="match status" value="1"/>
</dbReference>
<dbReference type="EMBL" id="MNUE01000075">
    <property type="protein sequence ID" value="OJD29662.1"/>
    <property type="molecule type" value="Genomic_DNA"/>
</dbReference>
<dbReference type="Gene3D" id="3.40.390.10">
    <property type="entry name" value="Collagenase (Catalytic Domain)"/>
    <property type="match status" value="1"/>
</dbReference>
<feature type="chain" id="PRO_5011978328" description="Lysine-specific metallo-endopeptidase domain-containing protein" evidence="1">
    <location>
        <begin position="21"/>
        <end position="300"/>
    </location>
</feature>
<gene>
    <name evidence="2" type="ORF">BKCO1_7500029</name>
</gene>
<comment type="caution">
    <text evidence="2">The sequence shown here is derived from an EMBL/GenBank/DDBJ whole genome shotgun (WGS) entry which is preliminary data.</text>
</comment>